<dbReference type="Proteomes" id="UP000182429">
    <property type="component" value="Unassembled WGS sequence"/>
</dbReference>
<accession>A0A1H2QVV7</accession>
<evidence type="ECO:0000256" key="2">
    <source>
        <dbReference type="ARBA" id="ARBA00008598"/>
    </source>
</evidence>
<dbReference type="SUPFAM" id="SSF52540">
    <property type="entry name" value="P-loop containing nucleoside triphosphate hydrolases"/>
    <property type="match status" value="2"/>
</dbReference>
<dbReference type="InterPro" id="IPR004473">
    <property type="entry name" value="Restrct_endonuc_typeI_HsdR"/>
</dbReference>
<name>A0A1H2QVV7_9FIRM</name>
<dbReference type="Pfam" id="PF22679">
    <property type="entry name" value="T1R_D3-like"/>
    <property type="match status" value="1"/>
</dbReference>
<dbReference type="PANTHER" id="PTHR30195:SF16">
    <property type="entry name" value="TYPE I RESTRICTION ENZYME ENDONUCLEASE SUBUNIT"/>
    <property type="match status" value="1"/>
</dbReference>
<keyword evidence="10 11" id="KW-0238">DNA-binding</keyword>
<dbReference type="GO" id="GO:0005524">
    <property type="term" value="F:ATP binding"/>
    <property type="evidence" value="ECO:0007669"/>
    <property type="project" value="UniProtKB-KW"/>
</dbReference>
<keyword evidence="4" id="KW-0540">Nuclease</keyword>
<evidence type="ECO:0000256" key="8">
    <source>
        <dbReference type="ARBA" id="ARBA00022801"/>
    </source>
</evidence>
<dbReference type="Pfam" id="PF18766">
    <property type="entry name" value="SWI2_SNF2"/>
    <property type="match status" value="1"/>
</dbReference>
<dbReference type="OrthoDB" id="9758243at2"/>
<feature type="domain" description="Helicase ATP-binding" evidence="12">
    <location>
        <begin position="267"/>
        <end position="422"/>
    </location>
</feature>
<dbReference type="Pfam" id="PF04313">
    <property type="entry name" value="HSDR_N"/>
    <property type="match status" value="1"/>
</dbReference>
<keyword evidence="9 11" id="KW-0067">ATP-binding</keyword>
<dbReference type="InterPro" id="IPR027417">
    <property type="entry name" value="P-loop_NTPase"/>
</dbReference>
<dbReference type="Gene3D" id="1.20.58.910">
    <property type="match status" value="1"/>
</dbReference>
<evidence type="ECO:0000313" key="13">
    <source>
        <dbReference type="EMBL" id="SDW11255.1"/>
    </source>
</evidence>
<proteinExistence type="inferred from homology"/>
<comment type="subunit">
    <text evidence="3 11">The type I restriction/modification system is composed of three polypeptides R, M and S.</text>
</comment>
<dbReference type="Gene3D" id="3.40.50.300">
    <property type="entry name" value="P-loop containing nucleotide triphosphate hydrolases"/>
    <property type="match status" value="2"/>
</dbReference>
<protein>
    <recommendedName>
        <fullName evidence="11">Type I restriction enzyme endonuclease subunit</fullName>
        <shortName evidence="11">R protein</shortName>
        <ecNumber evidence="11">3.1.21.3</ecNumber>
    </recommendedName>
    <alternativeName>
        <fullName evidence="11">Type-1 restriction enzyme R protein</fullName>
    </alternativeName>
</protein>
<evidence type="ECO:0000256" key="10">
    <source>
        <dbReference type="ARBA" id="ARBA00023125"/>
    </source>
</evidence>
<comment type="function">
    <text evidence="11">Subunit R is required for both nuclease and ATPase activities, but not for modification.</text>
</comment>
<dbReference type="InterPro" id="IPR022625">
    <property type="entry name" value="TypeI_RM_Rsu_C"/>
</dbReference>
<dbReference type="InterPro" id="IPR055180">
    <property type="entry name" value="HsdR_RecA-like_helicase_dom_2"/>
</dbReference>
<dbReference type="EC" id="3.1.21.3" evidence="11"/>
<evidence type="ECO:0000256" key="5">
    <source>
        <dbReference type="ARBA" id="ARBA00022741"/>
    </source>
</evidence>
<comment type="catalytic activity">
    <reaction evidence="1 11">
        <text>Endonucleolytic cleavage of DNA to give random double-stranded fragments with terminal 5'-phosphates, ATP is simultaneously hydrolyzed.</text>
        <dbReference type="EC" id="3.1.21.3"/>
    </reaction>
</comment>
<gene>
    <name evidence="13" type="ORF">SAMN04487759_10422</name>
</gene>
<dbReference type="PANTHER" id="PTHR30195">
    <property type="entry name" value="TYPE I SITE-SPECIFIC DEOXYRIBONUCLEASE PROTEIN SUBUNIT M AND R"/>
    <property type="match status" value="1"/>
</dbReference>
<dbReference type="NCBIfam" id="TIGR00348">
    <property type="entry name" value="hsdR"/>
    <property type="match status" value="1"/>
</dbReference>
<dbReference type="Gene3D" id="3.90.1570.50">
    <property type="match status" value="1"/>
</dbReference>
<evidence type="ECO:0000256" key="3">
    <source>
        <dbReference type="ARBA" id="ARBA00011296"/>
    </source>
</evidence>
<dbReference type="GO" id="GO:0009307">
    <property type="term" value="P:DNA restriction-modification system"/>
    <property type="evidence" value="ECO:0007669"/>
    <property type="project" value="UniProtKB-KW"/>
</dbReference>
<dbReference type="AlphaFoldDB" id="A0A1H2QVV7"/>
<evidence type="ECO:0000256" key="1">
    <source>
        <dbReference type="ARBA" id="ARBA00000851"/>
    </source>
</evidence>
<keyword evidence="8 11" id="KW-0378">Hydrolase</keyword>
<dbReference type="SMART" id="SM00487">
    <property type="entry name" value="DEXDc"/>
    <property type="match status" value="1"/>
</dbReference>
<dbReference type="InterPro" id="IPR051268">
    <property type="entry name" value="Type-I_R_enzyme_R_subunit"/>
</dbReference>
<sequence length="977" mass="113623">MVGLESQIEKRLINQLCCGESQWTYRGDITNEEELWNNFKYILEQNNKAVLDGGTLSDSEFAKIKNDVSHASFYDAGRWLAGENGIVQVHIQRGNKLIHLKVLDNEDVVGGTSCYEVINQYQAFATEEDKRNRRFDVTLLINGIPLIHIELKNKSHPYKEAFNQIKGYIGEGKFRGLFSNVQMFIITNEVDTKYFAPARAEDLNPKFLTGWLDKDNNPVTDFFEFADTVLKIPMAHEMVSRYTVLDNDKKSILLLRPYQIHAIEEMKKAYKKGESGYIWHTTGSGKTMTSYKATRNLLMDIASIDKTVFLVDRKDLDNQTKLAFQSYAENDTIDVDSTDDVNGLVKRLKESKRQMIVTTRQKLQTMINRRLKEGTKDYEKIRSLRVAFVVDECHRAVTPETKRIIERFFNRSMWFGFTGTPIFQENAYECKGDLAQTTEQLYGRCVHKYTIKEAIHDGAVLGFTVENFDSSDGDGSDYETESHMRSVLDVILNKSYSRFGRDNGKGKTYEAILTVKSIEIAQKYYDLLMKIKRGEDKLKINEEIFRVLPDFPKFAITYSVKDNEESSQVNQEKMMESLKDYNEMFGTHYKLENIDSYNTNLNDRLARKKSKYQERSQQLDFVIVVKRLLTGFDAPCLSTLFMDKAPTSPQDLIQAFSRTNRLFDARKQSGNIVTFQYQDEYKTKIDEAISLYSRGGLNEPVIENLDDVKNSFDVSLKTLRELVATPEDASNLSEREKKRFVGLFKELDHDFNHLKSFSNYESSMLDKYQFSEDEFNTYLAKYKNIVEELKDMKPDRDNDDDESIIEDYDLLSFNKFTVDYEYILRLIQGTIEMIASLDEDSFEKRMEEINERIEEYYTVNPKVGDILKEVVIDLQEDKESFMGRDVSIIVAEMKESAINAEVKKYADKWCIDFNEVKNEIYAFKHNQMAHETAFKNKADFKLYKEKNGDSLKKFQFNSRLVKDFKEKLMPEVKLLLL</sequence>
<dbReference type="EMBL" id="FNNF01000004">
    <property type="protein sequence ID" value="SDW11255.1"/>
    <property type="molecule type" value="Genomic_DNA"/>
</dbReference>
<dbReference type="GO" id="GO:0009035">
    <property type="term" value="F:type I site-specific deoxyribonuclease activity"/>
    <property type="evidence" value="ECO:0007669"/>
    <property type="project" value="UniProtKB-EC"/>
</dbReference>
<evidence type="ECO:0000259" key="12">
    <source>
        <dbReference type="PROSITE" id="PS51192"/>
    </source>
</evidence>
<keyword evidence="6 11" id="KW-0680">Restriction system</keyword>
<dbReference type="InterPro" id="IPR014001">
    <property type="entry name" value="Helicase_ATP-bd"/>
</dbReference>
<evidence type="ECO:0000313" key="14">
    <source>
        <dbReference type="Proteomes" id="UP000182429"/>
    </source>
</evidence>
<dbReference type="CDD" id="cd22332">
    <property type="entry name" value="HsdR_N"/>
    <property type="match status" value="1"/>
</dbReference>
<dbReference type="eggNOG" id="COG0610">
    <property type="taxonomic scope" value="Bacteria"/>
</dbReference>
<evidence type="ECO:0000256" key="9">
    <source>
        <dbReference type="ARBA" id="ARBA00022840"/>
    </source>
</evidence>
<evidence type="ECO:0000256" key="4">
    <source>
        <dbReference type="ARBA" id="ARBA00022722"/>
    </source>
</evidence>
<keyword evidence="7" id="KW-0255">Endonuclease</keyword>
<dbReference type="GO" id="GO:0003677">
    <property type="term" value="F:DNA binding"/>
    <property type="evidence" value="ECO:0007669"/>
    <property type="project" value="UniProtKB-KW"/>
</dbReference>
<dbReference type="Pfam" id="PF12008">
    <property type="entry name" value="EcoR124_C"/>
    <property type="match status" value="1"/>
</dbReference>
<evidence type="ECO:0000256" key="6">
    <source>
        <dbReference type="ARBA" id="ARBA00022747"/>
    </source>
</evidence>
<comment type="similarity">
    <text evidence="2 11">Belongs to the HsdR family.</text>
</comment>
<dbReference type="CDD" id="cd18800">
    <property type="entry name" value="SF2_C_EcoR124I-like"/>
    <property type="match status" value="1"/>
</dbReference>
<keyword evidence="5 11" id="KW-0547">Nucleotide-binding</keyword>
<evidence type="ECO:0000256" key="7">
    <source>
        <dbReference type="ARBA" id="ARBA00022759"/>
    </source>
</evidence>
<organism evidence="13 14">
    <name type="scientific">Kandleria vitulina</name>
    <dbReference type="NCBI Taxonomy" id="1630"/>
    <lineage>
        <taxon>Bacteria</taxon>
        <taxon>Bacillati</taxon>
        <taxon>Bacillota</taxon>
        <taxon>Erysipelotrichia</taxon>
        <taxon>Erysipelotrichales</taxon>
        <taxon>Coprobacillaceae</taxon>
        <taxon>Kandleria</taxon>
    </lineage>
</organism>
<dbReference type="RefSeq" id="WP_029071452.1">
    <property type="nucleotide sequence ID" value="NZ_FNNF01000004.1"/>
</dbReference>
<dbReference type="InterPro" id="IPR040980">
    <property type="entry name" value="SWI2_SNF2"/>
</dbReference>
<reference evidence="13 14" key="1">
    <citation type="submission" date="2016-10" db="EMBL/GenBank/DDBJ databases">
        <authorList>
            <person name="de Groot N.N."/>
        </authorList>
    </citation>
    <scope>NUCLEOTIDE SEQUENCE [LARGE SCALE GENOMIC DNA]</scope>
    <source>
        <strain evidence="13 14">S3b</strain>
    </source>
</reference>
<dbReference type="PROSITE" id="PS51192">
    <property type="entry name" value="HELICASE_ATP_BIND_1"/>
    <property type="match status" value="1"/>
</dbReference>
<evidence type="ECO:0000256" key="11">
    <source>
        <dbReference type="RuleBase" id="RU364115"/>
    </source>
</evidence>
<dbReference type="InterPro" id="IPR007409">
    <property type="entry name" value="Restrct_endonuc_type1_HsdR_N"/>
</dbReference>